<name>A0A1I4I3G9_9BACI</name>
<evidence type="ECO:0000313" key="1">
    <source>
        <dbReference type="EMBL" id="SFL48909.1"/>
    </source>
</evidence>
<accession>A0A1I4I3G9</accession>
<keyword evidence="2" id="KW-1185">Reference proteome</keyword>
<evidence type="ECO:0000313" key="2">
    <source>
        <dbReference type="Proteomes" id="UP000199668"/>
    </source>
</evidence>
<dbReference type="Proteomes" id="UP000199668">
    <property type="component" value="Unassembled WGS sequence"/>
</dbReference>
<organism evidence="1 2">
    <name type="scientific">Salibacterium qingdaonense</name>
    <dbReference type="NCBI Taxonomy" id="266892"/>
    <lineage>
        <taxon>Bacteria</taxon>
        <taxon>Bacillati</taxon>
        <taxon>Bacillota</taxon>
        <taxon>Bacilli</taxon>
        <taxon>Bacillales</taxon>
        <taxon>Bacillaceae</taxon>
    </lineage>
</organism>
<reference evidence="1 2" key="1">
    <citation type="submission" date="2016-10" db="EMBL/GenBank/DDBJ databases">
        <authorList>
            <person name="de Groot N.N."/>
        </authorList>
    </citation>
    <scope>NUCLEOTIDE SEQUENCE [LARGE SCALE GENOMIC DNA]</scope>
    <source>
        <strain evidence="1 2">CGMCC 1.6134</strain>
    </source>
</reference>
<dbReference type="RefSeq" id="WP_090925164.1">
    <property type="nucleotide sequence ID" value="NZ_FOTY01000001.1"/>
</dbReference>
<dbReference type="OrthoDB" id="2978433at2"/>
<gene>
    <name evidence="1" type="ORF">SAMN04488054_101195</name>
</gene>
<dbReference type="EMBL" id="FOTY01000001">
    <property type="protein sequence ID" value="SFL48909.1"/>
    <property type="molecule type" value="Genomic_DNA"/>
</dbReference>
<dbReference type="AlphaFoldDB" id="A0A1I4I3G9"/>
<sequence>MIKACIPFSFSLDGAVCPTPAGEASAEDHRVIFPVAEATPAESGQERGSPTKRFLYLDNKQPCSYTEMFSYHPYYPDAVQAPGFLFAPAGPDVLY</sequence>
<dbReference type="STRING" id="266892.SAMN04488054_101195"/>
<protein>
    <submittedName>
        <fullName evidence="1">Uncharacterized protein</fullName>
    </submittedName>
</protein>
<proteinExistence type="predicted"/>